<evidence type="ECO:0000256" key="5">
    <source>
        <dbReference type="ARBA" id="ARBA00022741"/>
    </source>
</evidence>
<evidence type="ECO:0000256" key="3">
    <source>
        <dbReference type="ARBA" id="ARBA00019824"/>
    </source>
</evidence>
<evidence type="ECO:0000256" key="1">
    <source>
        <dbReference type="ARBA" id="ARBA00011003"/>
    </source>
</evidence>
<keyword evidence="5" id="KW-0547">Nucleotide-binding</keyword>
<dbReference type="Pfam" id="PF16575">
    <property type="entry name" value="CLP1_P"/>
    <property type="match status" value="1"/>
</dbReference>
<keyword evidence="11" id="KW-1185">Reference proteome</keyword>
<dbReference type="InterPro" id="IPR045116">
    <property type="entry name" value="Clp1/Grc3"/>
</dbReference>
<keyword evidence="4" id="KW-0808">Transferase</keyword>
<reference evidence="10" key="1">
    <citation type="submission" date="2020-05" db="EMBL/GenBank/DDBJ databases">
        <title>Phylogenomic resolution of chytrid fungi.</title>
        <authorList>
            <person name="Stajich J.E."/>
            <person name="Amses K."/>
            <person name="Simmons R."/>
            <person name="Seto K."/>
            <person name="Myers J."/>
            <person name="Bonds A."/>
            <person name="Quandt C.A."/>
            <person name="Barry K."/>
            <person name="Liu P."/>
            <person name="Grigoriev I."/>
            <person name="Longcore J.E."/>
            <person name="James T.Y."/>
        </authorList>
    </citation>
    <scope>NUCLEOTIDE SEQUENCE</scope>
    <source>
        <strain evidence="10">JEL0379</strain>
    </source>
</reference>
<evidence type="ECO:0000256" key="8">
    <source>
        <dbReference type="SAM" id="MobiDB-lite"/>
    </source>
</evidence>
<keyword evidence="7" id="KW-0067">ATP-binding</keyword>
<dbReference type="GO" id="GO:0051731">
    <property type="term" value="F:polynucleotide 5'-hydroxyl-kinase activity"/>
    <property type="evidence" value="ECO:0007669"/>
    <property type="project" value="InterPro"/>
</dbReference>
<evidence type="ECO:0000313" key="10">
    <source>
        <dbReference type="EMBL" id="KAJ3172855.1"/>
    </source>
</evidence>
<organism evidence="10 11">
    <name type="scientific">Geranomyces variabilis</name>
    <dbReference type="NCBI Taxonomy" id="109894"/>
    <lineage>
        <taxon>Eukaryota</taxon>
        <taxon>Fungi</taxon>
        <taxon>Fungi incertae sedis</taxon>
        <taxon>Chytridiomycota</taxon>
        <taxon>Chytridiomycota incertae sedis</taxon>
        <taxon>Chytridiomycetes</taxon>
        <taxon>Spizellomycetales</taxon>
        <taxon>Powellomycetaceae</taxon>
        <taxon>Geranomyces</taxon>
    </lineage>
</organism>
<dbReference type="GO" id="GO:0005524">
    <property type="term" value="F:ATP binding"/>
    <property type="evidence" value="ECO:0007669"/>
    <property type="project" value="UniProtKB-KW"/>
</dbReference>
<evidence type="ECO:0000256" key="2">
    <source>
        <dbReference type="ARBA" id="ARBA00018706"/>
    </source>
</evidence>
<dbReference type="InterPro" id="IPR027417">
    <property type="entry name" value="P-loop_NTPase"/>
</dbReference>
<evidence type="ECO:0000256" key="4">
    <source>
        <dbReference type="ARBA" id="ARBA00022679"/>
    </source>
</evidence>
<feature type="region of interest" description="Disordered" evidence="8">
    <location>
        <begin position="1"/>
        <end position="82"/>
    </location>
</feature>
<comment type="caution">
    <text evidence="10">The sequence shown here is derived from an EMBL/GenBank/DDBJ whole genome shotgun (WGS) entry which is preliminary data.</text>
</comment>
<dbReference type="Gene3D" id="3.40.50.300">
    <property type="entry name" value="P-loop containing nucleotide triphosphate hydrolases"/>
    <property type="match status" value="1"/>
</dbReference>
<dbReference type="EMBL" id="JADGJQ010000074">
    <property type="protein sequence ID" value="KAJ3172855.1"/>
    <property type="molecule type" value="Genomic_DNA"/>
</dbReference>
<feature type="compositionally biased region" description="Low complexity" evidence="8">
    <location>
        <begin position="8"/>
        <end position="21"/>
    </location>
</feature>
<sequence length="626" mass="67965">MSPNTPPSQKFSQKRSSQSASGDPSSLYSNNPFAALRSLKKPRRPEEPTAAESPPIPKLYTDSLTLDDPPPRPPPRAGPVISTFKPSHDNVATDGTLCLIALAPGESIPVFSAIEGFSTTDNAGFSQSRGRTASAETITAIKHLLSTLKTDTTVICLRAANAADRGLLEIARTVPSLRFAFRNRDETANFTRIPGLYPIIAGSADISPLILPLEWERAVDKLCSATAAERKVLCTVGSKNMGKSTFGRYLVNRLLNIYPKAAFLECDVGQSEFTPSGMMSLHVISAPILGPPFSHLLTPYRSVYIGATSPKCDPDCYLAGLRHLYGVFERDFLQANDFVPLVINTHGWIRGMGLDLLVHFLHSVQPTHIFQLAVPPGTPASGARNVMVDLPAVLSGMPGPPFSCVLSEIPADDSYRPNPLNGSDLRIISLVSYFHQLPPTPSVDRPAWSFTTPIAARTPYIVPFDSVRIKFLHSEVPFGETLHALNGCIVGLIIDETAYEKPSLENGGDENELPHVGKNLRIIPTELPFLPQNHTSVGIGLIRAIDMEAGTFHVLAGPTPPELLRQVNTFVRGAGFETPIPLLASGFENPRMTRPYTTTSSSEGIGSLAWRARHNLNRRRPGDRNP</sequence>
<evidence type="ECO:0000256" key="6">
    <source>
        <dbReference type="ARBA" id="ARBA00022777"/>
    </source>
</evidence>
<dbReference type="Proteomes" id="UP001212152">
    <property type="component" value="Unassembled WGS sequence"/>
</dbReference>
<feature type="compositionally biased region" description="Polar residues" evidence="8">
    <location>
        <begin position="22"/>
        <end position="32"/>
    </location>
</feature>
<gene>
    <name evidence="10" type="ORF">HDU87_007779</name>
</gene>
<dbReference type="PANTHER" id="PTHR12755">
    <property type="entry name" value="CLEAVAGE/POLYADENYLATION FACTOR IA SUBUNIT CLP1P"/>
    <property type="match status" value="1"/>
</dbReference>
<dbReference type="InterPro" id="IPR032319">
    <property type="entry name" value="CLP1_P"/>
</dbReference>
<protein>
    <recommendedName>
        <fullName evidence="3">Polynucleotide 5'-hydroxyl-kinase GRC3</fullName>
    </recommendedName>
    <alternativeName>
        <fullName evidence="2">Polynucleotide 5'-hydroxyl-kinase grc3</fullName>
    </alternativeName>
</protein>
<dbReference type="GO" id="GO:0000448">
    <property type="term" value="P:cleavage in ITS2 between 5.8S rRNA and LSU-rRNA of tricistronic rRNA transcript (SSU-rRNA, 5.8S rRNA, LSU-rRNA)"/>
    <property type="evidence" value="ECO:0007669"/>
    <property type="project" value="TreeGrafter"/>
</dbReference>
<accession>A0AAD5XMI6</accession>
<evidence type="ECO:0000259" key="9">
    <source>
        <dbReference type="Pfam" id="PF16575"/>
    </source>
</evidence>
<feature type="region of interest" description="Disordered" evidence="8">
    <location>
        <begin position="596"/>
        <end position="626"/>
    </location>
</feature>
<dbReference type="PANTHER" id="PTHR12755:SF3">
    <property type="entry name" value="POLYNUCLEOTIDE 5'-HYDROXYL-KINASE NOL9"/>
    <property type="match status" value="1"/>
</dbReference>
<keyword evidence="6" id="KW-0418">Kinase</keyword>
<dbReference type="AlphaFoldDB" id="A0AAD5XMI6"/>
<feature type="domain" description="Clp1 P-loop" evidence="9">
    <location>
        <begin position="237"/>
        <end position="371"/>
    </location>
</feature>
<comment type="similarity">
    <text evidence="1">Belongs to the Clp1 family. NOL9/GRC3 subfamily.</text>
</comment>
<name>A0AAD5XMI6_9FUNG</name>
<evidence type="ECO:0000313" key="11">
    <source>
        <dbReference type="Proteomes" id="UP001212152"/>
    </source>
</evidence>
<dbReference type="GO" id="GO:0005634">
    <property type="term" value="C:nucleus"/>
    <property type="evidence" value="ECO:0007669"/>
    <property type="project" value="TreeGrafter"/>
</dbReference>
<evidence type="ECO:0000256" key="7">
    <source>
        <dbReference type="ARBA" id="ARBA00022840"/>
    </source>
</evidence>
<proteinExistence type="inferred from homology"/>